<dbReference type="EMBL" id="LUGH01000023">
    <property type="protein sequence ID" value="OBZ91064.1"/>
    <property type="molecule type" value="Genomic_DNA"/>
</dbReference>
<dbReference type="GO" id="GO:0061630">
    <property type="term" value="F:ubiquitin protein ligase activity"/>
    <property type="evidence" value="ECO:0007669"/>
    <property type="project" value="UniProtKB-EC"/>
</dbReference>
<evidence type="ECO:0000313" key="13">
    <source>
        <dbReference type="Proteomes" id="UP000093000"/>
    </source>
</evidence>
<dbReference type="OrthoDB" id="10264956at2759"/>
<evidence type="ECO:0000259" key="10">
    <source>
        <dbReference type="PROSITE" id="PS50089"/>
    </source>
</evidence>
<protein>
    <recommendedName>
        <fullName evidence="2">RBR-type E3 ubiquitin transferase</fullName>
        <ecNumber evidence="2">2.3.2.31</ecNumber>
    </recommendedName>
</protein>
<sequence length="390" mass="45761">MYESEDSSVASSSYEDQNEMEHFMNRCSICFDAQLDFCLEYCKDQYCIDCFQKYIVEVVKSSWGLSVTPIKCPVCTELIPKHEWSRYVPRKIIEIYDKFNKPYRSYTRACPNCETDMTPCSLDKSNGTIYLFRMFCDIVEEMLHSCTDRDIHNNHTEHIAVKRWILIYKRQDWTDSNLTTLYKRMMKDILTFEENHINKHTKHNFAYKISLQFTSFSSKPEVWKQIQFAHISLFPQMNCPGCNINVCLHCGHHAHGNVICEDNMKKMMADKLLPKETRDILNWKLKHSRRCPNCSIMINREEGCNKVDCSYCGFSFCWACQSSWADSVSNDKGCGFYRCSVVVEVDRGNTNENYHEEKTEIGVPNMKNIQAKLIDFQQAQNYQATEMEVD</sequence>
<evidence type="ECO:0000256" key="9">
    <source>
        <dbReference type="PROSITE-ProRule" id="PRU00175"/>
    </source>
</evidence>
<dbReference type="InterPro" id="IPR001841">
    <property type="entry name" value="Znf_RING"/>
</dbReference>
<dbReference type="PROSITE" id="PS51873">
    <property type="entry name" value="TRIAD"/>
    <property type="match status" value="1"/>
</dbReference>
<evidence type="ECO:0000313" key="12">
    <source>
        <dbReference type="EMBL" id="OBZ91064.1"/>
    </source>
</evidence>
<dbReference type="InterPro" id="IPR031127">
    <property type="entry name" value="E3_UB_ligase_RBR"/>
</dbReference>
<evidence type="ECO:0000256" key="8">
    <source>
        <dbReference type="ARBA" id="ARBA00022833"/>
    </source>
</evidence>
<dbReference type="GO" id="GO:0008270">
    <property type="term" value="F:zinc ion binding"/>
    <property type="evidence" value="ECO:0007669"/>
    <property type="project" value="UniProtKB-KW"/>
</dbReference>
<dbReference type="Gene3D" id="1.20.120.1750">
    <property type="match status" value="1"/>
</dbReference>
<dbReference type="GO" id="GO:0016567">
    <property type="term" value="P:protein ubiquitination"/>
    <property type="evidence" value="ECO:0007669"/>
    <property type="project" value="InterPro"/>
</dbReference>
<dbReference type="SUPFAM" id="SSF57850">
    <property type="entry name" value="RING/U-box"/>
    <property type="match status" value="2"/>
</dbReference>
<keyword evidence="6 9" id="KW-0863">Zinc-finger</keyword>
<name>A0A1C7NU68_9FUNG</name>
<dbReference type="InterPro" id="IPR044066">
    <property type="entry name" value="TRIAD_supradom"/>
</dbReference>
<feature type="domain" description="RING-type" evidence="10">
    <location>
        <begin position="27"/>
        <end position="76"/>
    </location>
</feature>
<feature type="domain" description="RING-type" evidence="11">
    <location>
        <begin position="23"/>
        <end position="343"/>
    </location>
</feature>
<keyword evidence="8" id="KW-0862">Zinc</keyword>
<reference evidence="12 13" key="1">
    <citation type="submission" date="2016-03" db="EMBL/GenBank/DDBJ databases">
        <title>Choanephora cucurbitarum.</title>
        <authorList>
            <person name="Min B."/>
            <person name="Park H."/>
            <person name="Park J.-H."/>
            <person name="Shin H.-D."/>
            <person name="Choi I.-G."/>
        </authorList>
    </citation>
    <scope>NUCLEOTIDE SEQUENCE [LARGE SCALE GENOMIC DNA]</scope>
    <source>
        <strain evidence="12 13">KUS-F28377</strain>
    </source>
</reference>
<gene>
    <name evidence="12" type="primary">HEL1</name>
    <name evidence="12" type="ORF">A0J61_00881</name>
</gene>
<keyword evidence="4" id="KW-0479">Metal-binding</keyword>
<dbReference type="STRING" id="101091.A0A1C7NU68"/>
<dbReference type="PANTHER" id="PTHR11685">
    <property type="entry name" value="RBR FAMILY RING FINGER AND IBR DOMAIN-CONTAINING"/>
    <property type="match status" value="1"/>
</dbReference>
<dbReference type="Pfam" id="PF01485">
    <property type="entry name" value="IBR"/>
    <property type="match status" value="1"/>
</dbReference>
<keyword evidence="7" id="KW-0833">Ubl conjugation pathway</keyword>
<dbReference type="PROSITE" id="PS50089">
    <property type="entry name" value="ZF_RING_2"/>
    <property type="match status" value="1"/>
</dbReference>
<keyword evidence="5" id="KW-0677">Repeat</keyword>
<dbReference type="InParanoid" id="A0A1C7NU68"/>
<keyword evidence="3" id="KW-0808">Transferase</keyword>
<comment type="catalytic activity">
    <reaction evidence="1">
        <text>[E2 ubiquitin-conjugating enzyme]-S-ubiquitinyl-L-cysteine + [acceptor protein]-L-lysine = [E2 ubiquitin-conjugating enzyme]-L-cysteine + [acceptor protein]-N(6)-ubiquitinyl-L-lysine.</text>
        <dbReference type="EC" id="2.3.2.31"/>
    </reaction>
</comment>
<evidence type="ECO:0000256" key="4">
    <source>
        <dbReference type="ARBA" id="ARBA00022723"/>
    </source>
</evidence>
<proteinExistence type="predicted"/>
<dbReference type="InterPro" id="IPR013083">
    <property type="entry name" value="Znf_RING/FYVE/PHD"/>
</dbReference>
<accession>A0A1C7NU68</accession>
<evidence type="ECO:0000256" key="1">
    <source>
        <dbReference type="ARBA" id="ARBA00001798"/>
    </source>
</evidence>
<dbReference type="Gene3D" id="3.30.40.10">
    <property type="entry name" value="Zinc/RING finger domain, C3HC4 (zinc finger)"/>
    <property type="match status" value="1"/>
</dbReference>
<evidence type="ECO:0000259" key="11">
    <source>
        <dbReference type="PROSITE" id="PS51873"/>
    </source>
</evidence>
<keyword evidence="13" id="KW-1185">Reference proteome</keyword>
<dbReference type="EC" id="2.3.2.31" evidence="2"/>
<dbReference type="Proteomes" id="UP000093000">
    <property type="component" value="Unassembled WGS sequence"/>
</dbReference>
<evidence type="ECO:0000256" key="2">
    <source>
        <dbReference type="ARBA" id="ARBA00012251"/>
    </source>
</evidence>
<dbReference type="InterPro" id="IPR002867">
    <property type="entry name" value="IBR_dom"/>
</dbReference>
<evidence type="ECO:0000256" key="5">
    <source>
        <dbReference type="ARBA" id="ARBA00022737"/>
    </source>
</evidence>
<comment type="caution">
    <text evidence="12">The sequence shown here is derived from an EMBL/GenBank/DDBJ whole genome shotgun (WGS) entry which is preliminary data.</text>
</comment>
<evidence type="ECO:0000256" key="3">
    <source>
        <dbReference type="ARBA" id="ARBA00022679"/>
    </source>
</evidence>
<evidence type="ECO:0000256" key="6">
    <source>
        <dbReference type="ARBA" id="ARBA00022771"/>
    </source>
</evidence>
<dbReference type="AlphaFoldDB" id="A0A1C7NU68"/>
<dbReference type="SMART" id="SM00647">
    <property type="entry name" value="IBR"/>
    <property type="match status" value="1"/>
</dbReference>
<evidence type="ECO:0000256" key="7">
    <source>
        <dbReference type="ARBA" id="ARBA00022786"/>
    </source>
</evidence>
<organism evidence="12 13">
    <name type="scientific">Choanephora cucurbitarum</name>
    <dbReference type="NCBI Taxonomy" id="101091"/>
    <lineage>
        <taxon>Eukaryota</taxon>
        <taxon>Fungi</taxon>
        <taxon>Fungi incertae sedis</taxon>
        <taxon>Mucoromycota</taxon>
        <taxon>Mucoromycotina</taxon>
        <taxon>Mucoromycetes</taxon>
        <taxon>Mucorales</taxon>
        <taxon>Mucorineae</taxon>
        <taxon>Choanephoraceae</taxon>
        <taxon>Choanephoroideae</taxon>
        <taxon>Choanephora</taxon>
    </lineage>
</organism>